<keyword evidence="5" id="KW-0547">Nucleotide-binding</keyword>
<evidence type="ECO:0000256" key="5">
    <source>
        <dbReference type="ARBA" id="ARBA00022741"/>
    </source>
</evidence>
<dbReference type="OrthoDB" id="9806359at2"/>
<dbReference type="InterPro" id="IPR049577">
    <property type="entry name" value="GMPP_N"/>
</dbReference>
<dbReference type="Pfam" id="PF22640">
    <property type="entry name" value="ManC_GMP_beta-helix"/>
    <property type="match status" value="1"/>
</dbReference>
<dbReference type="InterPro" id="IPR054566">
    <property type="entry name" value="ManC/GMP-like_b-helix"/>
</dbReference>
<evidence type="ECO:0000259" key="8">
    <source>
        <dbReference type="Pfam" id="PF00483"/>
    </source>
</evidence>
<dbReference type="STRING" id="1544798.LH29_02595"/>
<dbReference type="AlphaFoldDB" id="A0A0D8JBP5"/>
<dbReference type="SUPFAM" id="SSF53448">
    <property type="entry name" value="Nucleotide-diphospho-sugar transferases"/>
    <property type="match status" value="1"/>
</dbReference>
<keyword evidence="4 10" id="KW-0548">Nucleotidyltransferase</keyword>
<evidence type="ECO:0000256" key="4">
    <source>
        <dbReference type="ARBA" id="ARBA00022695"/>
    </source>
</evidence>
<dbReference type="InterPro" id="IPR029044">
    <property type="entry name" value="Nucleotide-diphossugar_trans"/>
</dbReference>
<feature type="domain" description="Nucleotidyl transferase" evidence="8">
    <location>
        <begin position="7"/>
        <end position="289"/>
    </location>
</feature>
<dbReference type="GO" id="GO:0005525">
    <property type="term" value="F:GTP binding"/>
    <property type="evidence" value="ECO:0007669"/>
    <property type="project" value="UniProtKB-KW"/>
</dbReference>
<dbReference type="Pfam" id="PF00483">
    <property type="entry name" value="NTP_transferase"/>
    <property type="match status" value="1"/>
</dbReference>
<evidence type="ECO:0000256" key="3">
    <source>
        <dbReference type="ARBA" id="ARBA00022679"/>
    </source>
</evidence>
<evidence type="ECO:0000313" key="10">
    <source>
        <dbReference type="EMBL" id="KJF44405.1"/>
    </source>
</evidence>
<dbReference type="CDD" id="cd02509">
    <property type="entry name" value="GDP-M1P_Guanylyltransferase"/>
    <property type="match status" value="1"/>
</dbReference>
<protein>
    <recommendedName>
        <fullName evidence="2">mannose-1-phosphate guanylyltransferase</fullName>
        <ecNumber evidence="2">2.7.7.13</ecNumber>
    </recommendedName>
</protein>
<evidence type="ECO:0000313" key="11">
    <source>
        <dbReference type="Proteomes" id="UP000032544"/>
    </source>
</evidence>
<evidence type="ECO:0000256" key="6">
    <source>
        <dbReference type="ARBA" id="ARBA00023134"/>
    </source>
</evidence>
<evidence type="ECO:0000256" key="1">
    <source>
        <dbReference type="ARBA" id="ARBA00006115"/>
    </source>
</evidence>
<dbReference type="Proteomes" id="UP000032544">
    <property type="component" value="Unassembled WGS sequence"/>
</dbReference>
<dbReference type="PANTHER" id="PTHR46390:SF1">
    <property type="entry name" value="MANNOSE-1-PHOSPHATE GUANYLYLTRANSFERASE"/>
    <property type="match status" value="1"/>
</dbReference>
<name>A0A0D8JBP5_9BACT</name>
<dbReference type="GO" id="GO:0009298">
    <property type="term" value="P:GDP-mannose biosynthetic process"/>
    <property type="evidence" value="ECO:0007669"/>
    <property type="project" value="TreeGrafter"/>
</dbReference>
<feature type="domain" description="MannoseP isomerase/GMP-like beta-helix" evidence="9">
    <location>
        <begin position="299"/>
        <end position="351"/>
    </location>
</feature>
<dbReference type="PANTHER" id="PTHR46390">
    <property type="entry name" value="MANNOSE-1-PHOSPHATE GUANYLYLTRANSFERASE"/>
    <property type="match status" value="1"/>
</dbReference>
<dbReference type="EC" id="2.7.7.13" evidence="2"/>
<proteinExistence type="inferred from homology"/>
<dbReference type="InterPro" id="IPR051161">
    <property type="entry name" value="Mannose-6P_isomerase_type2"/>
</dbReference>
<dbReference type="SUPFAM" id="SSF159283">
    <property type="entry name" value="Guanosine diphospho-D-mannose pyrophosphorylase/mannose-6-phosphate isomerase linker domain"/>
    <property type="match status" value="1"/>
</dbReference>
<sequence>MANNFCVIMAGGVGSRFWPLSRTARPKQFLDILGTGKTFIQQAYERFQEIVPKENYLVVTNALYKDLVKTQLPELKDEQILLEPLRRNTAPCLAYAANKIALTDPDANIIITPSDHFILKEEEFKKQIRNGLEFVSEKPALLTLGIKPCRPETGYGYIQVKRKKEFKDLDNLYKVKTFTEKPNEEMAKIFIESGEFYWNSGIFISSLSTMLESLQQHLTEIALKFEHGRKLLNTASEEPFIRKTYSECQAISIDYGIMEKAKNVYVLTADFGWSDLGTWSSLYENKEKDVQGNVIRADNVMLYDTENCIVDISKNKMAVIQGLDGFIIAERNDTLMICRREDEDQIKKFVTDVRIQKGDSLV</sequence>
<dbReference type="GO" id="GO:0004475">
    <property type="term" value="F:mannose-1-phosphate guanylyltransferase (GTP) activity"/>
    <property type="evidence" value="ECO:0007669"/>
    <property type="project" value="UniProtKB-EC"/>
</dbReference>
<evidence type="ECO:0000259" key="9">
    <source>
        <dbReference type="Pfam" id="PF22640"/>
    </source>
</evidence>
<evidence type="ECO:0000256" key="7">
    <source>
        <dbReference type="ARBA" id="ARBA00047343"/>
    </source>
</evidence>
<dbReference type="FunFam" id="3.90.550.10:FF:000046">
    <property type="entry name" value="Mannose-1-phosphate guanylyltransferase (GDP)"/>
    <property type="match status" value="1"/>
</dbReference>
<gene>
    <name evidence="10" type="ORF">LH29_02595</name>
</gene>
<accession>A0A0D8JBP5</accession>
<evidence type="ECO:0000256" key="2">
    <source>
        <dbReference type="ARBA" id="ARBA00012387"/>
    </source>
</evidence>
<dbReference type="EMBL" id="JRHC01000001">
    <property type="protein sequence ID" value="KJF44405.1"/>
    <property type="molecule type" value="Genomic_DNA"/>
</dbReference>
<dbReference type="InterPro" id="IPR005835">
    <property type="entry name" value="NTP_transferase_dom"/>
</dbReference>
<keyword evidence="11" id="KW-1185">Reference proteome</keyword>
<comment type="similarity">
    <text evidence="1">Belongs to the mannose-6-phosphate isomerase type 2 family.</text>
</comment>
<dbReference type="RefSeq" id="WP_045025959.1">
    <property type="nucleotide sequence ID" value="NZ_JRHC01000001.1"/>
</dbReference>
<organism evidence="10 11">
    <name type="scientific">Draconibacterium sediminis</name>
    <dbReference type="NCBI Taxonomy" id="1544798"/>
    <lineage>
        <taxon>Bacteria</taxon>
        <taxon>Pseudomonadati</taxon>
        <taxon>Bacteroidota</taxon>
        <taxon>Bacteroidia</taxon>
        <taxon>Marinilabiliales</taxon>
        <taxon>Prolixibacteraceae</taxon>
        <taxon>Draconibacterium</taxon>
    </lineage>
</organism>
<dbReference type="Gene3D" id="3.90.550.10">
    <property type="entry name" value="Spore Coat Polysaccharide Biosynthesis Protein SpsA, Chain A"/>
    <property type="match status" value="1"/>
</dbReference>
<keyword evidence="6" id="KW-0342">GTP-binding</keyword>
<keyword evidence="3 10" id="KW-0808">Transferase</keyword>
<dbReference type="PATRIC" id="fig|1544798.3.peg.538"/>
<reference evidence="10 11" key="1">
    <citation type="submission" date="2014-09" db="EMBL/GenBank/DDBJ databases">
        <title>Draft Genome Sequence of Draconibacterium sp. JN14CK-3.</title>
        <authorList>
            <person name="Dong C."/>
            <person name="Lai Q."/>
            <person name="Shao Z."/>
        </authorList>
    </citation>
    <scope>NUCLEOTIDE SEQUENCE [LARGE SCALE GENOMIC DNA]</scope>
    <source>
        <strain evidence="10 11">JN14CK-3</strain>
    </source>
</reference>
<comment type="catalytic activity">
    <reaction evidence="7">
        <text>alpha-D-mannose 1-phosphate + GTP + H(+) = GDP-alpha-D-mannose + diphosphate</text>
        <dbReference type="Rhea" id="RHEA:15229"/>
        <dbReference type="ChEBI" id="CHEBI:15378"/>
        <dbReference type="ChEBI" id="CHEBI:33019"/>
        <dbReference type="ChEBI" id="CHEBI:37565"/>
        <dbReference type="ChEBI" id="CHEBI:57527"/>
        <dbReference type="ChEBI" id="CHEBI:58409"/>
        <dbReference type="EC" id="2.7.7.13"/>
    </reaction>
</comment>
<comment type="caution">
    <text evidence="10">The sequence shown here is derived from an EMBL/GenBank/DDBJ whole genome shotgun (WGS) entry which is preliminary data.</text>
</comment>